<evidence type="ECO:0000313" key="4">
    <source>
        <dbReference type="Proteomes" id="UP001501116"/>
    </source>
</evidence>
<name>A0ABN2Q6J3_9PSEU</name>
<accession>A0ABN2Q6J3</accession>
<comment type="caution">
    <text evidence="3">The sequence shown here is derived from an EMBL/GenBank/DDBJ whole genome shotgun (WGS) entry which is preliminary data.</text>
</comment>
<gene>
    <name evidence="3" type="ORF">GCM10009754_11440</name>
</gene>
<keyword evidence="3" id="KW-0067">ATP-binding</keyword>
<feature type="region of interest" description="Disordered" evidence="1">
    <location>
        <begin position="1"/>
        <end position="20"/>
    </location>
</feature>
<protein>
    <submittedName>
        <fullName evidence="3">ATP-binding protein</fullName>
    </submittedName>
</protein>
<dbReference type="InterPro" id="IPR041664">
    <property type="entry name" value="AAA_16"/>
</dbReference>
<proteinExistence type="predicted"/>
<dbReference type="Gene3D" id="1.10.10.10">
    <property type="entry name" value="Winged helix-like DNA-binding domain superfamily/Winged helix DNA-binding domain"/>
    <property type="match status" value="1"/>
</dbReference>
<feature type="domain" description="Orc1-like AAA ATPase" evidence="2">
    <location>
        <begin position="34"/>
        <end position="95"/>
    </location>
</feature>
<dbReference type="Proteomes" id="UP001501116">
    <property type="component" value="Unassembled WGS sequence"/>
</dbReference>
<dbReference type="Pfam" id="PF13191">
    <property type="entry name" value="AAA_16"/>
    <property type="match status" value="1"/>
</dbReference>
<dbReference type="GO" id="GO:0005524">
    <property type="term" value="F:ATP binding"/>
    <property type="evidence" value="ECO:0007669"/>
    <property type="project" value="UniProtKB-KW"/>
</dbReference>
<keyword evidence="3" id="KW-0547">Nucleotide-binding</keyword>
<dbReference type="Gene3D" id="3.40.50.300">
    <property type="entry name" value="P-loop containing nucleotide triphosphate hydrolases"/>
    <property type="match status" value="1"/>
</dbReference>
<organism evidence="3 4">
    <name type="scientific">Amycolatopsis minnesotensis</name>
    <dbReference type="NCBI Taxonomy" id="337894"/>
    <lineage>
        <taxon>Bacteria</taxon>
        <taxon>Bacillati</taxon>
        <taxon>Actinomycetota</taxon>
        <taxon>Actinomycetes</taxon>
        <taxon>Pseudonocardiales</taxon>
        <taxon>Pseudonocardiaceae</taxon>
        <taxon>Amycolatopsis</taxon>
    </lineage>
</organism>
<evidence type="ECO:0000259" key="2">
    <source>
        <dbReference type="Pfam" id="PF13191"/>
    </source>
</evidence>
<dbReference type="InterPro" id="IPR036388">
    <property type="entry name" value="WH-like_DNA-bd_sf"/>
</dbReference>
<dbReference type="InterPro" id="IPR027417">
    <property type="entry name" value="P-loop_NTPase"/>
</dbReference>
<dbReference type="SUPFAM" id="SSF52540">
    <property type="entry name" value="P-loop containing nucleoside triphosphate hydrolases"/>
    <property type="match status" value="1"/>
</dbReference>
<dbReference type="RefSeq" id="WP_344414159.1">
    <property type="nucleotide sequence ID" value="NZ_BAAANN010000003.1"/>
</dbReference>
<evidence type="ECO:0000256" key="1">
    <source>
        <dbReference type="SAM" id="MobiDB-lite"/>
    </source>
</evidence>
<dbReference type="EMBL" id="BAAANN010000003">
    <property type="protein sequence ID" value="GAA1945292.1"/>
    <property type="molecule type" value="Genomic_DNA"/>
</dbReference>
<evidence type="ECO:0000313" key="3">
    <source>
        <dbReference type="EMBL" id="GAA1945292.1"/>
    </source>
</evidence>
<keyword evidence="4" id="KW-1185">Reference proteome</keyword>
<sequence length="677" mass="74800">MGETTPAGEVPNRFGGGRPRSMAERVRQLRRQGFVGRASERRAFASALRGGHNDPRVLLLHGPGGIGKSALLRRLADDAEDLGHTVVWVHGEYVAASATEFAEAAAPVWTGTRPVLLIDGFEHCQVLETWLREHFLSTVPDDTVVVVAGRRRPEPHWTLDPGWRRVALAIALPPLNPLEASVLLGDRGVPGALHPAVNRFAAGHPLALCLAAEAPSADDTAWEPSPDVIETLLTRMIDRVPSAAHEYGLRVGGHVRHVTIDLLRTGLAERDALAVFDWLAALPYVEPGKHGLVAHEQVREALDTSFRWRDPTAYAELHVRLWRHLSERVKTASEDTVTAVATERLYLYRYGAHDLSNPFEPPSTENLFERHYTPDLREDVLRLAREDQGERGARLVAHWLDRQPGAFSVYCRANDLAPVAFFAGLRLGPDFDDWERDPALAPVREHLDRTGGMAPGQYVGIARFMVPAPPDDTRLFEATGVNLHTAHITSANLREQGGLVASFVVAAYIDVLAPGLELFDYKLLRAVPELGDQRWGVVVHDWRGIPLTQWLERISVAFGWTNSPGHGSGTPPALARPAFDEAVKQALLDWHDDGAIAANPLTRTYGDGDALRAAVTAAALREDPRYVKHQRVVRATYFDRRTTQEAAAARLGLPYGTYRRHLRTGVQQLCDALWNRA</sequence>
<reference evidence="3 4" key="1">
    <citation type="journal article" date="2019" name="Int. J. Syst. Evol. Microbiol.">
        <title>The Global Catalogue of Microorganisms (GCM) 10K type strain sequencing project: providing services to taxonomists for standard genome sequencing and annotation.</title>
        <authorList>
            <consortium name="The Broad Institute Genomics Platform"/>
            <consortium name="The Broad Institute Genome Sequencing Center for Infectious Disease"/>
            <person name="Wu L."/>
            <person name="Ma J."/>
        </authorList>
    </citation>
    <scope>NUCLEOTIDE SEQUENCE [LARGE SCALE GENOMIC DNA]</scope>
    <source>
        <strain evidence="3 4">JCM 14545</strain>
    </source>
</reference>